<dbReference type="InterPro" id="IPR001375">
    <property type="entry name" value="Peptidase_S9_cat"/>
</dbReference>
<evidence type="ECO:0000259" key="2">
    <source>
        <dbReference type="Pfam" id="PF00326"/>
    </source>
</evidence>
<evidence type="ECO:0000256" key="1">
    <source>
        <dbReference type="ARBA" id="ARBA00022801"/>
    </source>
</evidence>
<dbReference type="SUPFAM" id="SSF53474">
    <property type="entry name" value="alpha/beta-Hydrolases"/>
    <property type="match status" value="1"/>
</dbReference>
<accession>A0A3S4NTB8</accession>
<dbReference type="KEGG" id="cgle:NCTC11432_01604"/>
<dbReference type="SUPFAM" id="SSF82171">
    <property type="entry name" value="DPP6 N-terminal domain-like"/>
    <property type="match status" value="1"/>
</dbReference>
<dbReference type="Gene3D" id="2.120.10.30">
    <property type="entry name" value="TolB, C-terminal domain"/>
    <property type="match status" value="1"/>
</dbReference>
<dbReference type="STRING" id="525257.HMPREF0204_12858"/>
<dbReference type="OrthoDB" id="108903at2"/>
<dbReference type="PANTHER" id="PTHR42776">
    <property type="entry name" value="SERINE PEPTIDASE S9 FAMILY MEMBER"/>
    <property type="match status" value="1"/>
</dbReference>
<dbReference type="Gene3D" id="3.40.50.1820">
    <property type="entry name" value="alpha/beta hydrolase"/>
    <property type="match status" value="1"/>
</dbReference>
<evidence type="ECO:0000313" key="3">
    <source>
        <dbReference type="EMBL" id="VEE06353.1"/>
    </source>
</evidence>
<dbReference type="Pfam" id="PF00326">
    <property type="entry name" value="Peptidase_S9"/>
    <property type="match status" value="1"/>
</dbReference>
<sequence>MNLLNPKIFGTAYIVLSTIMINAQSSTAKLPGDPTLPSSKANLEKLISYDKGNFKYKVEDYFARPKASAFKISPDGKYLSYKEKDQDKKNHVYVKDLGTGKITKAIVEKDDLIRGYGWLNKKRLFYTQDRGGNENIHLYATDIDGGNQKDLTPFDGVKVQSIIPIKDTDFVVVTMNKNNKQIFEPFKINFVTGEMTQLYENKDVNSPIDDYLFDKDGNLRGYSVLENGLTTKTYYKDLQTDKFNLIKSADWSDTFSIIEFNENSKNKDEAYVVTNLDSDKARIVLYDLKKNAVIKEIYSNPVYDVSSISTAGKNRNYELDYISYEGTKGETVPVSKFYKEIHDKLKAQFGDKEFGIVSSDDNNDKLLVIVGSDKLYGTYYEYDTKTKQTKLLYNLMPQLKEEDMAEMRPIEFKSRDGLTIHGYITLPKAALEGKKVPLIVNPHGGPQGIRDSWGFNPEAQLFASRGYATLQVNFRISGGYGKSFQKAGYKQIGRKAMDDVEDGVKYAIEQGWVDKDKVAIYGGSHGGYATLMGLIKTPDLYACGVDYVGVSNIFTFFDSFPEYWKPYKEMVKQIWYDLDNPEEAKIAKEVSPVYQIDKIKKPLFVVQGANDPRVNINESDQIVKATRAKGFEVPYLVKYDEGHGFGKEPNRIELYKSMLGFFAENFNK</sequence>
<dbReference type="PANTHER" id="PTHR42776:SF27">
    <property type="entry name" value="DIPEPTIDYL PEPTIDASE FAMILY MEMBER 6"/>
    <property type="match status" value="1"/>
</dbReference>
<dbReference type="GO" id="GO:0006508">
    <property type="term" value="P:proteolysis"/>
    <property type="evidence" value="ECO:0007669"/>
    <property type="project" value="InterPro"/>
</dbReference>
<dbReference type="GeneID" id="93021267"/>
<gene>
    <name evidence="3" type="primary">ptpA_4</name>
    <name evidence="3" type="ORF">NCTC11432_01604</name>
</gene>
<protein>
    <submittedName>
        <fullName evidence="3">Prolyl tripeptidyl peptidase</fullName>
        <ecNumber evidence="3">3.4.14.12</ecNumber>
    </submittedName>
</protein>
<organism evidence="3 4">
    <name type="scientific">Chryseobacterium gleum</name>
    <name type="common">Flavobacterium gleum</name>
    <dbReference type="NCBI Taxonomy" id="250"/>
    <lineage>
        <taxon>Bacteria</taxon>
        <taxon>Pseudomonadati</taxon>
        <taxon>Bacteroidota</taxon>
        <taxon>Flavobacteriia</taxon>
        <taxon>Flavobacteriales</taxon>
        <taxon>Weeksellaceae</taxon>
        <taxon>Chryseobacterium group</taxon>
        <taxon>Chryseobacterium</taxon>
    </lineage>
</organism>
<dbReference type="RefSeq" id="WP_002978044.1">
    <property type="nucleotide sequence ID" value="NZ_CP068486.1"/>
</dbReference>
<dbReference type="InterPro" id="IPR029058">
    <property type="entry name" value="AB_hydrolase_fold"/>
</dbReference>
<dbReference type="InterPro" id="IPR011042">
    <property type="entry name" value="6-blade_b-propeller_TolB-like"/>
</dbReference>
<reference evidence="3 4" key="1">
    <citation type="submission" date="2018-12" db="EMBL/GenBank/DDBJ databases">
        <authorList>
            <consortium name="Pathogen Informatics"/>
        </authorList>
    </citation>
    <scope>NUCLEOTIDE SEQUENCE [LARGE SCALE GENOMIC DNA]</scope>
    <source>
        <strain evidence="3 4">NCTC11432</strain>
    </source>
</reference>
<evidence type="ECO:0000313" key="4">
    <source>
        <dbReference type="Proteomes" id="UP000279227"/>
    </source>
</evidence>
<dbReference type="EC" id="3.4.14.12" evidence="3"/>
<proteinExistence type="predicted"/>
<name>A0A3S4NTB8_CHRGE</name>
<feature type="domain" description="Peptidase S9 prolyl oligopeptidase catalytic" evidence="2">
    <location>
        <begin position="453"/>
        <end position="667"/>
    </location>
</feature>
<dbReference type="Proteomes" id="UP000279227">
    <property type="component" value="Chromosome"/>
</dbReference>
<keyword evidence="1 3" id="KW-0378">Hydrolase</keyword>
<dbReference type="GO" id="GO:0004252">
    <property type="term" value="F:serine-type endopeptidase activity"/>
    <property type="evidence" value="ECO:0007669"/>
    <property type="project" value="TreeGrafter"/>
</dbReference>
<dbReference type="AlphaFoldDB" id="A0A3S4NTB8"/>
<dbReference type="EMBL" id="LR134289">
    <property type="protein sequence ID" value="VEE06353.1"/>
    <property type="molecule type" value="Genomic_DNA"/>
</dbReference>